<accession>A0A8X6H129</accession>
<evidence type="ECO:0000313" key="1">
    <source>
        <dbReference type="EMBL" id="GFQ94093.1"/>
    </source>
</evidence>
<dbReference type="AlphaFoldDB" id="A0A8X6H129"/>
<sequence>MPTPPYNASTGILSVSPERFASPCCHRQEEKQTPGALLGHMSPARNSSFYTLLCLRSQYSPTFEFWKLQKLKHNI</sequence>
<protein>
    <submittedName>
        <fullName evidence="1">Uncharacterized protein</fullName>
    </submittedName>
</protein>
<proteinExistence type="predicted"/>
<comment type="caution">
    <text evidence="1">The sequence shown here is derived from an EMBL/GenBank/DDBJ whole genome shotgun (WGS) entry which is preliminary data.</text>
</comment>
<gene>
    <name evidence="1" type="ORF">TNCT_327661</name>
</gene>
<keyword evidence="2" id="KW-1185">Reference proteome</keyword>
<reference evidence="1" key="1">
    <citation type="submission" date="2020-07" db="EMBL/GenBank/DDBJ databases">
        <title>Multicomponent nature underlies the extraordinary mechanical properties of spider dragline silk.</title>
        <authorList>
            <person name="Kono N."/>
            <person name="Nakamura H."/>
            <person name="Mori M."/>
            <person name="Yoshida Y."/>
            <person name="Ohtoshi R."/>
            <person name="Malay A.D."/>
            <person name="Moran D.A.P."/>
            <person name="Tomita M."/>
            <person name="Numata K."/>
            <person name="Arakawa K."/>
        </authorList>
    </citation>
    <scope>NUCLEOTIDE SEQUENCE</scope>
</reference>
<dbReference type="Proteomes" id="UP000887116">
    <property type="component" value="Unassembled WGS sequence"/>
</dbReference>
<dbReference type="EMBL" id="BMAO01024258">
    <property type="protein sequence ID" value="GFQ94093.1"/>
    <property type="molecule type" value="Genomic_DNA"/>
</dbReference>
<organism evidence="1 2">
    <name type="scientific">Trichonephila clavata</name>
    <name type="common">Joro spider</name>
    <name type="synonym">Nephila clavata</name>
    <dbReference type="NCBI Taxonomy" id="2740835"/>
    <lineage>
        <taxon>Eukaryota</taxon>
        <taxon>Metazoa</taxon>
        <taxon>Ecdysozoa</taxon>
        <taxon>Arthropoda</taxon>
        <taxon>Chelicerata</taxon>
        <taxon>Arachnida</taxon>
        <taxon>Araneae</taxon>
        <taxon>Araneomorphae</taxon>
        <taxon>Entelegynae</taxon>
        <taxon>Araneoidea</taxon>
        <taxon>Nephilidae</taxon>
        <taxon>Trichonephila</taxon>
    </lineage>
</organism>
<evidence type="ECO:0000313" key="2">
    <source>
        <dbReference type="Proteomes" id="UP000887116"/>
    </source>
</evidence>
<name>A0A8X6H129_TRICU</name>